<keyword evidence="3" id="KW-1185">Reference proteome</keyword>
<evidence type="ECO:0000313" key="3">
    <source>
        <dbReference type="Proteomes" id="UP000179807"/>
    </source>
</evidence>
<comment type="caution">
    <text evidence="2">The sequence shown here is derived from an EMBL/GenBank/DDBJ whole genome shotgun (WGS) entry which is preliminary data.</text>
</comment>
<name>A0A1J4K785_9EUKA</name>
<reference evidence="2" key="1">
    <citation type="submission" date="2016-10" db="EMBL/GenBank/DDBJ databases">
        <authorList>
            <person name="Benchimol M."/>
            <person name="Almeida L.G."/>
            <person name="Vasconcelos A.T."/>
            <person name="Perreira-Neves A."/>
            <person name="Rosa I.A."/>
            <person name="Tasca T."/>
            <person name="Bogo M.R."/>
            <person name="de Souza W."/>
        </authorList>
    </citation>
    <scope>NUCLEOTIDE SEQUENCE [LARGE SCALE GENOMIC DNA]</scope>
    <source>
        <strain evidence="2">K</strain>
    </source>
</reference>
<feature type="transmembrane region" description="Helical" evidence="1">
    <location>
        <begin position="192"/>
        <end position="210"/>
    </location>
</feature>
<feature type="transmembrane region" description="Helical" evidence="1">
    <location>
        <begin position="345"/>
        <end position="367"/>
    </location>
</feature>
<keyword evidence="1" id="KW-0472">Membrane</keyword>
<feature type="transmembrane region" description="Helical" evidence="1">
    <location>
        <begin position="277"/>
        <end position="297"/>
    </location>
</feature>
<feature type="transmembrane region" description="Helical" evidence="1">
    <location>
        <begin position="94"/>
        <end position="116"/>
    </location>
</feature>
<feature type="transmembrane region" description="Helical" evidence="1">
    <location>
        <begin position="251"/>
        <end position="270"/>
    </location>
</feature>
<keyword evidence="1" id="KW-1133">Transmembrane helix</keyword>
<dbReference type="GeneID" id="94838617"/>
<dbReference type="Proteomes" id="UP000179807">
    <property type="component" value="Unassembled WGS sequence"/>
</dbReference>
<sequence length="402" mass="45020">MIEAFIVLAISIAVCYFLSPKIANKFLLSKVAFCILQESDKSKYITGDIVQSSKSLINKRSKVHSSTSTSKEALYFTAATVNETNVMQLENSKYLYAFMALFGSSIIMMAFSIAFCFIPKLSNRSTDFLYIAILLAVSFIFISFGSACTFKNSSYVVVLFPLITVFSQVSISLAFPLGAVDIHLLFDQNRHVVIASLIISSLLAIGYIQTVKLNNYVYRTFKNPDRSLYASAAFRQIVTDIMNNPKTVFEILYSLVPTDIFLLIGARFYIIRYLNDTLVDIIFVSIVFFASFLRFFIIRSCVQLSILKRSLSSLMNLDKGRTLKDWKNAVSACKESIESLPKNCMAMLVPSCVNIFLGFVFTLSFFAEDSMKPWLRILSLYAIASSEIATAMQQIVPESAGC</sequence>
<keyword evidence="1" id="KW-0812">Transmembrane</keyword>
<dbReference type="EMBL" id="MLAK01000706">
    <property type="protein sequence ID" value="OHT07059.1"/>
    <property type="molecule type" value="Genomic_DNA"/>
</dbReference>
<accession>A0A1J4K785</accession>
<proteinExistence type="predicted"/>
<dbReference type="RefSeq" id="XP_068360195.1">
    <property type="nucleotide sequence ID" value="XM_068503913.1"/>
</dbReference>
<organism evidence="2 3">
    <name type="scientific">Tritrichomonas foetus</name>
    <dbReference type="NCBI Taxonomy" id="1144522"/>
    <lineage>
        <taxon>Eukaryota</taxon>
        <taxon>Metamonada</taxon>
        <taxon>Parabasalia</taxon>
        <taxon>Tritrichomonadida</taxon>
        <taxon>Tritrichomonadidae</taxon>
        <taxon>Tritrichomonas</taxon>
    </lineage>
</organism>
<evidence type="ECO:0000313" key="2">
    <source>
        <dbReference type="EMBL" id="OHT07059.1"/>
    </source>
</evidence>
<protein>
    <submittedName>
        <fullName evidence="2">Uncharacterized protein</fullName>
    </submittedName>
</protein>
<evidence type="ECO:0000256" key="1">
    <source>
        <dbReference type="SAM" id="Phobius"/>
    </source>
</evidence>
<dbReference type="VEuPathDB" id="TrichDB:TRFO_24710"/>
<gene>
    <name evidence="2" type="ORF">TRFO_24710</name>
</gene>
<feature type="transmembrane region" description="Helical" evidence="1">
    <location>
        <begin position="128"/>
        <end position="147"/>
    </location>
</feature>
<dbReference type="AlphaFoldDB" id="A0A1J4K785"/>
<feature type="transmembrane region" description="Helical" evidence="1">
    <location>
        <begin position="153"/>
        <end position="180"/>
    </location>
</feature>